<gene>
    <name evidence="2" type="ORF">E2562_021602</name>
</gene>
<feature type="compositionally biased region" description="Gly residues" evidence="1">
    <location>
        <begin position="77"/>
        <end position="87"/>
    </location>
</feature>
<feature type="compositionally biased region" description="Low complexity" evidence="1">
    <location>
        <begin position="52"/>
        <end position="76"/>
    </location>
</feature>
<evidence type="ECO:0000313" key="3">
    <source>
        <dbReference type="Proteomes" id="UP000479710"/>
    </source>
</evidence>
<accession>A0A6G1EC30</accession>
<proteinExistence type="predicted"/>
<protein>
    <submittedName>
        <fullName evidence="2">Uncharacterized protein</fullName>
    </submittedName>
</protein>
<feature type="region of interest" description="Disordered" evidence="1">
    <location>
        <begin position="1"/>
        <end position="87"/>
    </location>
</feature>
<comment type="caution">
    <text evidence="2">The sequence shown here is derived from an EMBL/GenBank/DDBJ whole genome shotgun (WGS) entry which is preliminary data.</text>
</comment>
<dbReference type="AlphaFoldDB" id="A0A6G1EC30"/>
<keyword evidence="3" id="KW-1185">Reference proteome</keyword>
<reference evidence="2 3" key="1">
    <citation type="submission" date="2019-11" db="EMBL/GenBank/DDBJ databases">
        <title>Whole genome sequence of Oryza granulata.</title>
        <authorList>
            <person name="Li W."/>
        </authorList>
    </citation>
    <scope>NUCLEOTIDE SEQUENCE [LARGE SCALE GENOMIC DNA]</scope>
    <source>
        <strain evidence="3">cv. Menghai</strain>
        <tissue evidence="2">Leaf</tissue>
    </source>
</reference>
<organism evidence="2 3">
    <name type="scientific">Oryza meyeriana var. granulata</name>
    <dbReference type="NCBI Taxonomy" id="110450"/>
    <lineage>
        <taxon>Eukaryota</taxon>
        <taxon>Viridiplantae</taxon>
        <taxon>Streptophyta</taxon>
        <taxon>Embryophyta</taxon>
        <taxon>Tracheophyta</taxon>
        <taxon>Spermatophyta</taxon>
        <taxon>Magnoliopsida</taxon>
        <taxon>Liliopsida</taxon>
        <taxon>Poales</taxon>
        <taxon>Poaceae</taxon>
        <taxon>BOP clade</taxon>
        <taxon>Oryzoideae</taxon>
        <taxon>Oryzeae</taxon>
        <taxon>Oryzinae</taxon>
        <taxon>Oryza</taxon>
        <taxon>Oryza meyeriana</taxon>
    </lineage>
</organism>
<dbReference type="Proteomes" id="UP000479710">
    <property type="component" value="Unassembled WGS sequence"/>
</dbReference>
<feature type="compositionally biased region" description="Basic residues" evidence="1">
    <location>
        <begin position="8"/>
        <end position="25"/>
    </location>
</feature>
<evidence type="ECO:0000256" key="1">
    <source>
        <dbReference type="SAM" id="MobiDB-lite"/>
    </source>
</evidence>
<name>A0A6G1EC30_9ORYZ</name>
<sequence length="87" mass="9158">MLGCSYKPMHRHSAMHNMRGRWLRSSRGDRRRTCTHKTGSRGWSGVGGVDQGAAKGAWKAGEGPWKAGKGPWKAEGGSAGGGGEAPP</sequence>
<dbReference type="EMBL" id="SPHZ02000004">
    <property type="protein sequence ID" value="KAF0922014.1"/>
    <property type="molecule type" value="Genomic_DNA"/>
</dbReference>
<evidence type="ECO:0000313" key="2">
    <source>
        <dbReference type="EMBL" id="KAF0922014.1"/>
    </source>
</evidence>